<protein>
    <submittedName>
        <fullName evidence="1">Conserved domain protein</fullName>
    </submittedName>
</protein>
<reference evidence="1 2" key="1">
    <citation type="submission" date="2008-10" db="EMBL/GenBank/DDBJ databases">
        <title>Genome sequence of Clostridium botulinum A2 Kyoto.</title>
        <authorList>
            <person name="Shrivastava S."/>
            <person name="Brinkac L.M."/>
            <person name="Brown J.L."/>
            <person name="Bruce D."/>
            <person name="Detter C.C."/>
            <person name="Johnson E.A."/>
            <person name="Munk C.A."/>
            <person name="Smith L.A."/>
            <person name="Smith T.J."/>
            <person name="Sutton G."/>
            <person name="Brettin T.S."/>
        </authorList>
    </citation>
    <scope>NUCLEOTIDE SEQUENCE [LARGE SCALE GENOMIC DNA]</scope>
    <source>
        <strain evidence="2">Kyoto / Type A2</strain>
    </source>
</reference>
<evidence type="ECO:0000313" key="2">
    <source>
        <dbReference type="Proteomes" id="UP000001374"/>
    </source>
</evidence>
<dbReference type="Proteomes" id="UP000001374">
    <property type="component" value="Chromosome"/>
</dbReference>
<organism evidence="1 2">
    <name type="scientific">Clostridium botulinum (strain Kyoto / Type A2)</name>
    <dbReference type="NCBI Taxonomy" id="536232"/>
    <lineage>
        <taxon>Bacteria</taxon>
        <taxon>Bacillati</taxon>
        <taxon>Bacillota</taxon>
        <taxon>Clostridia</taxon>
        <taxon>Eubacteriales</taxon>
        <taxon>Clostridiaceae</taxon>
        <taxon>Clostridium</taxon>
    </lineage>
</organism>
<accession>C1FTV0</accession>
<dbReference type="HOGENOM" id="CLU_036805_13_8_9"/>
<dbReference type="AlphaFoldDB" id="C1FTV0"/>
<sequence>MRKSPYLATMEIIQKWTLPRQNWGLTLAQLTIQFNNKLNKILA</sequence>
<evidence type="ECO:0000313" key="1">
    <source>
        <dbReference type="EMBL" id="ACO85980.1"/>
    </source>
</evidence>
<name>C1FTV0_CLOBJ</name>
<gene>
    <name evidence="1" type="ordered locus">CLM_0801</name>
</gene>
<dbReference type="EMBL" id="CP001581">
    <property type="protein sequence ID" value="ACO85980.1"/>
    <property type="molecule type" value="Genomic_DNA"/>
</dbReference>
<proteinExistence type="predicted"/>
<dbReference type="KEGG" id="cby:CLM_0801"/>